<proteinExistence type="predicted"/>
<accession>A0A1F5ZRC5</accession>
<dbReference type="STRING" id="1798375.A2773_01285"/>
<comment type="caution">
    <text evidence="2">The sequence shown here is derived from an EMBL/GenBank/DDBJ whole genome shotgun (WGS) entry which is preliminary data.</text>
</comment>
<evidence type="ECO:0000259" key="1">
    <source>
        <dbReference type="Pfam" id="PF01966"/>
    </source>
</evidence>
<dbReference type="Pfam" id="PF01966">
    <property type="entry name" value="HD"/>
    <property type="match status" value="1"/>
</dbReference>
<dbReference type="SUPFAM" id="SSF109604">
    <property type="entry name" value="HD-domain/PDEase-like"/>
    <property type="match status" value="1"/>
</dbReference>
<dbReference type="Proteomes" id="UP000177383">
    <property type="component" value="Unassembled WGS sequence"/>
</dbReference>
<evidence type="ECO:0000313" key="2">
    <source>
        <dbReference type="EMBL" id="OGG14884.1"/>
    </source>
</evidence>
<reference evidence="2 3" key="1">
    <citation type="journal article" date="2016" name="Nat. Commun.">
        <title>Thousands of microbial genomes shed light on interconnected biogeochemical processes in an aquifer system.</title>
        <authorList>
            <person name="Anantharaman K."/>
            <person name="Brown C.T."/>
            <person name="Hug L.A."/>
            <person name="Sharon I."/>
            <person name="Castelle C.J."/>
            <person name="Probst A.J."/>
            <person name="Thomas B.C."/>
            <person name="Singh A."/>
            <person name="Wilkins M.J."/>
            <person name="Karaoz U."/>
            <person name="Brodie E.L."/>
            <person name="Williams K.H."/>
            <person name="Hubbard S.S."/>
            <person name="Banfield J.F."/>
        </authorList>
    </citation>
    <scope>NUCLEOTIDE SEQUENCE [LARGE SCALE GENOMIC DNA]</scope>
</reference>
<organism evidence="2 3">
    <name type="scientific">Candidatus Gottesmanbacteria bacterium RIFCSPHIGHO2_01_FULL_39_10</name>
    <dbReference type="NCBI Taxonomy" id="1798375"/>
    <lineage>
        <taxon>Bacteria</taxon>
        <taxon>Candidatus Gottesmaniibacteriota</taxon>
    </lineage>
</organism>
<dbReference type="EMBL" id="MFJE01000009">
    <property type="protein sequence ID" value="OGG14884.1"/>
    <property type="molecule type" value="Genomic_DNA"/>
</dbReference>
<evidence type="ECO:0000313" key="3">
    <source>
        <dbReference type="Proteomes" id="UP000177383"/>
    </source>
</evidence>
<sequence length="250" mass="29677">MIQDLEKYIFNRTKNLSAVHGFEHLKRTAIGAKWLAHIFGKDKSEQEHAYIAGLIHDLKRPATEKADHTKTSVDEAQKVLNLFKIENKKYIIHLIETHRNFSKSPLSLQWVFLADKILEQSGAYIIFRRSYYIGECTDYRNTSIDEAVHIQWAARLNKFKPDKFPPPLQHFALYQYKWPFEFFQAFKKKEKWAHELVETFFRHGRQKKTDLQKLIALYEPKHPKAEMIKSEALAYLSEEKYKDFAKMIDL</sequence>
<protein>
    <recommendedName>
        <fullName evidence="1">HD domain-containing protein</fullName>
    </recommendedName>
</protein>
<feature type="domain" description="HD" evidence="1">
    <location>
        <begin position="22"/>
        <end position="117"/>
    </location>
</feature>
<dbReference type="AlphaFoldDB" id="A0A1F5ZRC5"/>
<name>A0A1F5ZRC5_9BACT</name>
<dbReference type="InterPro" id="IPR006674">
    <property type="entry name" value="HD_domain"/>
</dbReference>
<dbReference type="Gene3D" id="1.10.3210.10">
    <property type="entry name" value="Hypothetical protein af1432"/>
    <property type="match status" value="1"/>
</dbReference>
<gene>
    <name evidence="2" type="ORF">A2773_01285</name>
</gene>